<organism evidence="3 4">
    <name type="scientific">Rhizobium oryziradicis</name>
    <dbReference type="NCBI Taxonomy" id="1867956"/>
    <lineage>
        <taxon>Bacteria</taxon>
        <taxon>Pseudomonadati</taxon>
        <taxon>Pseudomonadota</taxon>
        <taxon>Alphaproteobacteria</taxon>
        <taxon>Hyphomicrobiales</taxon>
        <taxon>Rhizobiaceae</taxon>
        <taxon>Rhizobium/Agrobacterium group</taxon>
        <taxon>Rhizobium</taxon>
    </lineage>
</organism>
<evidence type="ECO:0000256" key="2">
    <source>
        <dbReference type="SAM" id="Phobius"/>
    </source>
</evidence>
<gene>
    <name evidence="3" type="ORF">BJF95_06290</name>
</gene>
<name>A0A1Q8ZQ95_9HYPH</name>
<keyword evidence="2" id="KW-0812">Transmembrane</keyword>
<dbReference type="Proteomes" id="UP000186894">
    <property type="component" value="Unassembled WGS sequence"/>
</dbReference>
<accession>A0A1Q8ZQ95</accession>
<keyword evidence="1" id="KW-0175">Coiled coil</keyword>
<reference evidence="3 4" key="1">
    <citation type="submission" date="2016-09" db="EMBL/GenBank/DDBJ databases">
        <title>Rhizobium oryziradicis sp. nov., isolated from the root of rice.</title>
        <authorList>
            <person name="Zhao J."/>
            <person name="Zhang X."/>
        </authorList>
    </citation>
    <scope>NUCLEOTIDE SEQUENCE [LARGE SCALE GENOMIC DNA]</scope>
    <source>
        <strain evidence="3 4">N19</strain>
    </source>
</reference>
<evidence type="ECO:0000313" key="3">
    <source>
        <dbReference type="EMBL" id="OLP44168.1"/>
    </source>
</evidence>
<dbReference type="STRING" id="1867956.BJF95_06290"/>
<evidence type="ECO:0000256" key="1">
    <source>
        <dbReference type="SAM" id="Coils"/>
    </source>
</evidence>
<feature type="transmembrane region" description="Helical" evidence="2">
    <location>
        <begin position="6"/>
        <end position="25"/>
    </location>
</feature>
<protein>
    <submittedName>
        <fullName evidence="3">Uncharacterized protein</fullName>
    </submittedName>
</protein>
<evidence type="ECO:0000313" key="4">
    <source>
        <dbReference type="Proteomes" id="UP000186894"/>
    </source>
</evidence>
<keyword evidence="2" id="KW-1133">Transmembrane helix</keyword>
<feature type="coiled-coil region" evidence="1">
    <location>
        <begin position="58"/>
        <end position="92"/>
    </location>
</feature>
<comment type="caution">
    <text evidence="3">The sequence shown here is derived from an EMBL/GenBank/DDBJ whole genome shotgun (WGS) entry which is preliminary data.</text>
</comment>
<sequence length="143" mass="14823">MDIIKIPAAMVAGMAIAALALVVFYDGISLPYFGQVIDGRLQNAVEAAKAGLVAQADLDAANAKLAAMTLRAQQAEALAEQARATGEKITEKEGQGDDALKASVAADHRGDGARWSASDINWLCNERRRLGIIGACGGGQSGR</sequence>
<proteinExistence type="predicted"/>
<dbReference type="EMBL" id="MKIM01000027">
    <property type="protein sequence ID" value="OLP44168.1"/>
    <property type="molecule type" value="Genomic_DNA"/>
</dbReference>
<keyword evidence="4" id="KW-1185">Reference proteome</keyword>
<dbReference type="AlphaFoldDB" id="A0A1Q8ZQ95"/>
<keyword evidence="2" id="KW-0472">Membrane</keyword>